<protein>
    <submittedName>
        <fullName evidence="2">Uncharacterized protein</fullName>
    </submittedName>
</protein>
<reference evidence="2 3" key="1">
    <citation type="submission" date="2019-02" db="EMBL/GenBank/DDBJ databases">
        <title>The draft genome of Acinetobacter halotolerans strain JCM 31009.</title>
        <authorList>
            <person name="Qin J."/>
            <person name="Feng Y."/>
            <person name="Nemec A."/>
            <person name="Zong Z."/>
        </authorList>
    </citation>
    <scope>NUCLEOTIDE SEQUENCE [LARGE SCALE GENOMIC DNA]</scope>
    <source>
        <strain evidence="2 3">JCM 31009</strain>
    </source>
</reference>
<comment type="caution">
    <text evidence="2">The sequence shown here is derived from an EMBL/GenBank/DDBJ whole genome shotgun (WGS) entry which is preliminary data.</text>
</comment>
<feature type="transmembrane region" description="Helical" evidence="1">
    <location>
        <begin position="36"/>
        <end position="55"/>
    </location>
</feature>
<name>A0A4Q6XAL6_9GAMM</name>
<evidence type="ECO:0000313" key="2">
    <source>
        <dbReference type="EMBL" id="RZF52714.1"/>
    </source>
</evidence>
<dbReference type="Proteomes" id="UP000292110">
    <property type="component" value="Unassembled WGS sequence"/>
</dbReference>
<organism evidence="2 3">
    <name type="scientific">Acinetobacter halotolerans</name>
    <dbReference type="NCBI Taxonomy" id="1752076"/>
    <lineage>
        <taxon>Bacteria</taxon>
        <taxon>Pseudomonadati</taxon>
        <taxon>Pseudomonadota</taxon>
        <taxon>Gammaproteobacteria</taxon>
        <taxon>Moraxellales</taxon>
        <taxon>Moraxellaceae</taxon>
        <taxon>Acinetobacter</taxon>
    </lineage>
</organism>
<evidence type="ECO:0000313" key="3">
    <source>
        <dbReference type="Proteomes" id="UP000292110"/>
    </source>
</evidence>
<feature type="transmembrane region" description="Helical" evidence="1">
    <location>
        <begin position="67"/>
        <end position="95"/>
    </location>
</feature>
<keyword evidence="1" id="KW-0472">Membrane</keyword>
<keyword evidence="3" id="KW-1185">Reference proteome</keyword>
<dbReference type="AlphaFoldDB" id="A0A4Q6XAL6"/>
<proteinExistence type="predicted"/>
<dbReference type="EMBL" id="SGIM01000006">
    <property type="protein sequence ID" value="RZF52714.1"/>
    <property type="molecule type" value="Genomic_DNA"/>
</dbReference>
<gene>
    <name evidence="2" type="ORF">EXE30_09090</name>
</gene>
<keyword evidence="1" id="KW-0812">Transmembrane</keyword>
<feature type="transmembrane region" description="Helical" evidence="1">
    <location>
        <begin position="155"/>
        <end position="171"/>
    </location>
</feature>
<keyword evidence="1" id="KW-1133">Transmembrane helix</keyword>
<feature type="transmembrane region" description="Helical" evidence="1">
    <location>
        <begin position="191"/>
        <end position="210"/>
    </location>
</feature>
<accession>A0A4Q6XAL6</accession>
<dbReference type="RefSeq" id="WP_130162100.1">
    <property type="nucleotide sequence ID" value="NZ_SGIM01000006.1"/>
</dbReference>
<evidence type="ECO:0000256" key="1">
    <source>
        <dbReference type="SAM" id="Phobius"/>
    </source>
</evidence>
<sequence length="230" mass="26579">MQEIKPLLVQLNQLEPLPAKNRETYLESLTRRGYKYMTAITGILFLILVILAVWHKASPFTDQGREIAIWFALLTMFIPTMYIIIDICVGLVSIFKFKSRSFDWLILEIEHDKKAIESLTKYKKETLLEVQDWLQLKCSRLSNRISTFIGNSDKYAVFSLIGLGWSVWKEFSKTPSVSFSLTNGDIVQTLLLYGTAFLTGIALGAMIVNYQIQRYKYQLELIEFALKQKN</sequence>